<sequence length="757" mass="86582">MKCFRNINELISDIREEKSKSCRFATRFILVQGCRTWDELVAKLIHEVDRVVHLSEFCDGHDVFPDMTKLQYYLKEKILNCKDVLLIPLAECIRLDPESAIIIRSLAEWPAEKIRRLYIPLLSINESFLAEMDHVPRYEEGLLPDILSIEGEGDCEVVVAPFHIESEDFLIISGIKEYLSRWESSNVNKIWLQTDMAAWLPKLRLGGRCKVCIYPSPFDYVSRNANWEEVREEWGSSENWNWLATQMREEESLDSVASRILNVADYNSQQLFVMWKNLDERKRWLVWLWSKAKSNPDSYLYHVIEKSNSVSDFIDNVIMAIFSLPKSLSFSMERKELLKLLGVTVMPPEFWKQYDELSSPLERIAVLTDLSVTEREKLVSSAGELLSSHSTALWWDYLEVAFPKLTWYLGFPSTDDEFADAYFFAYNRCRLIDRADDSLHDLIDKWASEQLLWNYQGRSDIVAKQRSNGSKILWVDAMGAEWLGLLIKLLTMDGEVECEVMLARANIPTITDANKEWEEDEEVIRDLDDIAHHYAYTFPQSFLKEMELIDKLAIKVQELLSQFSVVVVTSDHGLSRFAAISKERVDPPQGTTVDSRGRFAALQDDVLSENYDANTLWVLVNNVICLLTHCRFKGCMASPGEVHGGAAPEECLSPVIAVRKAGVEAPLKFELIAETIKLNPKGEGVIAVRCNRAIRNLKLQVAGSSLKGQEAEALTWEFKLKGWKAGKYTGTLYSANRNVGEITFEAVKGFIQDDLGL</sequence>
<name>I4BY20_ACEMN</name>
<dbReference type="Proteomes" id="UP000006061">
    <property type="component" value="Chromosome"/>
</dbReference>
<feature type="domain" description="DUF7863" evidence="1">
    <location>
        <begin position="226"/>
        <end position="380"/>
    </location>
</feature>
<protein>
    <recommendedName>
        <fullName evidence="1">DUF7863 domain-containing protein</fullName>
    </recommendedName>
</protein>
<dbReference type="STRING" id="891968.Anamo_1579"/>
<keyword evidence="3" id="KW-1185">Reference proteome</keyword>
<reference evidence="3" key="1">
    <citation type="journal article" date="2013" name="Stand. Genomic Sci.">
        <title>Complete genome sequence of the moderate thermophile Anaerobaculum mobile type strain (NGA(T)).</title>
        <authorList>
            <person name="Mavromatis K."/>
            <person name="Stackebrandt E."/>
            <person name="Held B."/>
            <person name="Lapidus A."/>
            <person name="Nolan M."/>
            <person name="Lucas S."/>
            <person name="Hammon N."/>
            <person name="Deshpande S."/>
            <person name="Cheng J.F."/>
            <person name="Tapia R."/>
            <person name="Goodwin L.A."/>
            <person name="Pitluck S."/>
            <person name="Liolios K."/>
            <person name="Pagani I."/>
            <person name="Ivanova N."/>
            <person name="Mikhailova N."/>
            <person name="Huntemann M."/>
            <person name="Pati A."/>
            <person name="Chen A."/>
            <person name="Palaniappan K."/>
            <person name="Land M."/>
            <person name="Rohde M."/>
            <person name="Spring S."/>
            <person name="Goker M."/>
            <person name="Woyke T."/>
            <person name="Detter J.C."/>
            <person name="Bristow J."/>
            <person name="Eisen J.A."/>
            <person name="Markowitz V."/>
            <person name="Hugenholtz P."/>
            <person name="Klenk H.P."/>
            <person name="Kyrpides N.C."/>
        </authorList>
    </citation>
    <scope>NUCLEOTIDE SEQUENCE</scope>
    <source>
        <strain evidence="3">ATCC BAA-54 / DSM 13181 / NGA</strain>
    </source>
</reference>
<accession>I4BY20</accession>
<organism evidence="2 3">
    <name type="scientific">Acetomicrobium mobile (strain ATCC BAA-54 / DSM 13181 / JCM 12221 / NGA)</name>
    <name type="common">Anaerobaculum mobile</name>
    <dbReference type="NCBI Taxonomy" id="891968"/>
    <lineage>
        <taxon>Bacteria</taxon>
        <taxon>Thermotogati</taxon>
        <taxon>Synergistota</taxon>
        <taxon>Synergistia</taxon>
        <taxon>Synergistales</taxon>
        <taxon>Acetomicrobiaceae</taxon>
        <taxon>Acetomicrobium</taxon>
    </lineage>
</organism>
<dbReference type="EMBL" id="CP003198">
    <property type="protein sequence ID" value="AFM22177.1"/>
    <property type="molecule type" value="Genomic_DNA"/>
</dbReference>
<dbReference type="AlphaFoldDB" id="I4BY20"/>
<dbReference type="InterPro" id="IPR057185">
    <property type="entry name" value="DUF7863"/>
</dbReference>
<dbReference type="HOGENOM" id="CLU_361183_0_0_0"/>
<dbReference type="NCBIfam" id="NF033445">
    <property type="entry name" value="BREX_PglZ_4"/>
    <property type="match status" value="1"/>
</dbReference>
<dbReference type="Pfam" id="PF25263">
    <property type="entry name" value="DUF7863"/>
    <property type="match status" value="1"/>
</dbReference>
<dbReference type="KEGG" id="amo:Anamo_1579"/>
<evidence type="ECO:0000313" key="3">
    <source>
        <dbReference type="Proteomes" id="UP000006061"/>
    </source>
</evidence>
<proteinExistence type="predicted"/>
<gene>
    <name evidence="2" type="ordered locus">Anamo_1579</name>
</gene>
<evidence type="ECO:0000259" key="1">
    <source>
        <dbReference type="Pfam" id="PF25263"/>
    </source>
</evidence>
<evidence type="ECO:0000313" key="2">
    <source>
        <dbReference type="EMBL" id="AFM22177.1"/>
    </source>
</evidence>
<dbReference type="eggNOG" id="ENOG502ZBA0">
    <property type="taxonomic scope" value="Bacteria"/>
</dbReference>